<evidence type="ECO:0000259" key="5">
    <source>
        <dbReference type="Pfam" id="PF00535"/>
    </source>
</evidence>
<proteinExistence type="inferred from homology"/>
<dbReference type="Pfam" id="PF00535">
    <property type="entry name" value="Glycos_transf_2"/>
    <property type="match status" value="1"/>
</dbReference>
<keyword evidence="4" id="KW-0808">Transferase</keyword>
<name>A0ABD4HRN8_ENTGA</name>
<comment type="similarity">
    <text evidence="2">Belongs to the glycosyltransferase 2 family.</text>
</comment>
<comment type="pathway">
    <text evidence="1">Cell wall biogenesis; cell wall polysaccharide biosynthesis.</text>
</comment>
<dbReference type="InterPro" id="IPR001173">
    <property type="entry name" value="Glyco_trans_2-like"/>
</dbReference>
<dbReference type="InterPro" id="IPR029044">
    <property type="entry name" value="Nucleotide-diphossugar_trans"/>
</dbReference>
<dbReference type="RefSeq" id="WP_176333715.1">
    <property type="nucleotide sequence ID" value="NZ_CAKOCH010000002.1"/>
</dbReference>
<dbReference type="EMBL" id="JABXJK010000082">
    <property type="protein sequence ID" value="MBA0974174.1"/>
    <property type="molecule type" value="Genomic_DNA"/>
</dbReference>
<sequence>MLFSIVILNYNTFQETLSCINSFVKIKNQDNIVLKFVIVDNNSPDGSGSLLKTHYEYDESVNVLLCKENLGFSKGNNVGYKYSLKYNPDFIILSNSDIEVKQKDFFNIIISLFEKKNFSVLGPDVYNPVKKIHQSPIFLDRPLDTKFVQRRIVKLYKRRLSLLCRSFFNIKPSFQMNKRTFNTNDSYKKESCNGYLQGSFLIFSRNFMEAFPEGLYDGTFMYGEELILYYLLKEKEMLELYSPDIQVIHYEGVATKKSQGDYYKSSLWTNREMIKASYEILKVVKDK</sequence>
<reference evidence="6 7" key="1">
    <citation type="submission" date="2020-06" db="EMBL/GenBank/DDBJ databases">
        <title>Crossreactivity between MHC class I-restricted antigens from cancer cells and an enterococcal bacteriophage.</title>
        <authorList>
            <person name="Fluckiger A."/>
            <person name="Daillere R."/>
            <person name="Sassi M."/>
            <person name="Cattoir V."/>
            <person name="Kroemer G."/>
            <person name="Zitvogel L."/>
        </authorList>
    </citation>
    <scope>NUCLEOTIDE SEQUENCE [LARGE SCALE GENOMIC DNA]</scope>
    <source>
        <strain evidence="6 7">EG4</strain>
    </source>
</reference>
<evidence type="ECO:0000256" key="1">
    <source>
        <dbReference type="ARBA" id="ARBA00004776"/>
    </source>
</evidence>
<organism evidence="6 7">
    <name type="scientific">Enterococcus gallinarum</name>
    <dbReference type="NCBI Taxonomy" id="1353"/>
    <lineage>
        <taxon>Bacteria</taxon>
        <taxon>Bacillati</taxon>
        <taxon>Bacillota</taxon>
        <taxon>Bacilli</taxon>
        <taxon>Lactobacillales</taxon>
        <taxon>Enterococcaceae</taxon>
        <taxon>Enterococcus</taxon>
    </lineage>
</organism>
<evidence type="ECO:0000313" key="6">
    <source>
        <dbReference type="EMBL" id="MBA0974174.1"/>
    </source>
</evidence>
<dbReference type="AlphaFoldDB" id="A0ABD4HRN8"/>
<dbReference type="PANTHER" id="PTHR43179">
    <property type="entry name" value="RHAMNOSYLTRANSFERASE WBBL"/>
    <property type="match status" value="1"/>
</dbReference>
<evidence type="ECO:0000256" key="3">
    <source>
        <dbReference type="ARBA" id="ARBA00022676"/>
    </source>
</evidence>
<comment type="caution">
    <text evidence="6">The sequence shown here is derived from an EMBL/GenBank/DDBJ whole genome shotgun (WGS) entry which is preliminary data.</text>
</comment>
<keyword evidence="3" id="KW-0328">Glycosyltransferase</keyword>
<dbReference type="PANTHER" id="PTHR43179:SF12">
    <property type="entry name" value="GALACTOFURANOSYLTRANSFERASE GLFT2"/>
    <property type="match status" value="1"/>
</dbReference>
<dbReference type="SUPFAM" id="SSF53448">
    <property type="entry name" value="Nucleotide-diphospho-sugar transferases"/>
    <property type="match status" value="1"/>
</dbReference>
<evidence type="ECO:0000256" key="4">
    <source>
        <dbReference type="ARBA" id="ARBA00022679"/>
    </source>
</evidence>
<feature type="domain" description="Glycosyltransferase 2-like" evidence="5">
    <location>
        <begin position="4"/>
        <end position="130"/>
    </location>
</feature>
<dbReference type="Proteomes" id="UP000571857">
    <property type="component" value="Unassembled WGS sequence"/>
</dbReference>
<accession>A0ABD4HRN8</accession>
<protein>
    <submittedName>
        <fullName evidence="6">Glycosyltransferase family 2 protein</fullName>
    </submittedName>
</protein>
<gene>
    <name evidence="6" type="ORF">HWH42_16515</name>
</gene>
<evidence type="ECO:0000256" key="2">
    <source>
        <dbReference type="ARBA" id="ARBA00006739"/>
    </source>
</evidence>
<evidence type="ECO:0000313" key="7">
    <source>
        <dbReference type="Proteomes" id="UP000571857"/>
    </source>
</evidence>
<dbReference type="GO" id="GO:0016757">
    <property type="term" value="F:glycosyltransferase activity"/>
    <property type="evidence" value="ECO:0007669"/>
    <property type="project" value="UniProtKB-KW"/>
</dbReference>
<dbReference type="Gene3D" id="3.90.550.10">
    <property type="entry name" value="Spore Coat Polysaccharide Biosynthesis Protein SpsA, Chain A"/>
    <property type="match status" value="1"/>
</dbReference>